<keyword evidence="7" id="KW-1005">Bacterial flagellum biogenesis</keyword>
<proteinExistence type="inferred from homology"/>
<evidence type="ECO:0000256" key="11">
    <source>
        <dbReference type="SAM" id="Coils"/>
    </source>
</evidence>
<dbReference type="Pfam" id="PF02050">
    <property type="entry name" value="FliJ"/>
    <property type="match status" value="1"/>
</dbReference>
<evidence type="ECO:0000256" key="2">
    <source>
        <dbReference type="ARBA" id="ARBA00010004"/>
    </source>
</evidence>
<reference evidence="12 13" key="1">
    <citation type="submission" date="2021-06" db="EMBL/GenBank/DDBJ databases">
        <title>Bacillus sp. RD4P76, an endophyte from a halophyte.</title>
        <authorList>
            <person name="Sun J.-Q."/>
        </authorList>
    </citation>
    <scope>NUCLEOTIDE SEQUENCE [LARGE SCALE GENOMIC DNA]</scope>
    <source>
        <strain evidence="12 13">JCM 17098</strain>
    </source>
</reference>
<dbReference type="Gene3D" id="1.10.287.1700">
    <property type="match status" value="1"/>
</dbReference>
<name>A0ABS6JP54_9BACI</name>
<accession>A0ABS6JP54</accession>
<protein>
    <recommendedName>
        <fullName evidence="3">Flagellar FliJ protein</fullName>
    </recommendedName>
</protein>
<organism evidence="12 13">
    <name type="scientific">Evansella alkalicola</name>
    <dbReference type="NCBI Taxonomy" id="745819"/>
    <lineage>
        <taxon>Bacteria</taxon>
        <taxon>Bacillati</taxon>
        <taxon>Bacillota</taxon>
        <taxon>Bacilli</taxon>
        <taxon>Bacillales</taxon>
        <taxon>Bacillaceae</taxon>
        <taxon>Evansella</taxon>
    </lineage>
</organism>
<evidence type="ECO:0000256" key="8">
    <source>
        <dbReference type="ARBA" id="ARBA00022927"/>
    </source>
</evidence>
<keyword evidence="13" id="KW-1185">Reference proteome</keyword>
<evidence type="ECO:0000256" key="7">
    <source>
        <dbReference type="ARBA" id="ARBA00022795"/>
    </source>
</evidence>
<evidence type="ECO:0000256" key="4">
    <source>
        <dbReference type="ARBA" id="ARBA00022448"/>
    </source>
</evidence>
<keyword evidence="9" id="KW-0472">Membrane</keyword>
<dbReference type="InterPro" id="IPR053716">
    <property type="entry name" value="Flag_assembly_chemotaxis_eff"/>
</dbReference>
<evidence type="ECO:0000256" key="1">
    <source>
        <dbReference type="ARBA" id="ARBA00004413"/>
    </source>
</evidence>
<keyword evidence="6" id="KW-0145">Chemotaxis</keyword>
<dbReference type="NCBIfam" id="TIGR02473">
    <property type="entry name" value="flagell_FliJ"/>
    <property type="match status" value="1"/>
</dbReference>
<keyword evidence="12" id="KW-0282">Flagellum</keyword>
<evidence type="ECO:0000256" key="9">
    <source>
        <dbReference type="ARBA" id="ARBA00023136"/>
    </source>
</evidence>
<evidence type="ECO:0000256" key="3">
    <source>
        <dbReference type="ARBA" id="ARBA00020392"/>
    </source>
</evidence>
<evidence type="ECO:0000313" key="13">
    <source>
        <dbReference type="Proteomes" id="UP000790580"/>
    </source>
</evidence>
<sequence>MSFQFTLQKVLEMKEHNKMEAQLEYQDAMRKFEEVATELYHVLKKKEEILQTYEENIGKGVPISIIQQTEEALRFLQLQIDRLQESTHYARSSMNEKQQLLLTSTVDLKKYEKMKEKKFQQYEVEQKRFENKNLDEVSVQQYMNR</sequence>
<dbReference type="Proteomes" id="UP000790580">
    <property type="component" value="Unassembled WGS sequence"/>
</dbReference>
<evidence type="ECO:0000256" key="5">
    <source>
        <dbReference type="ARBA" id="ARBA00022475"/>
    </source>
</evidence>
<dbReference type="InterPro" id="IPR012823">
    <property type="entry name" value="Flagell_FliJ"/>
</dbReference>
<comment type="similarity">
    <text evidence="2">Belongs to the FliJ family.</text>
</comment>
<gene>
    <name evidence="12" type="primary">fliJ</name>
    <name evidence="12" type="ORF">KS407_02560</name>
</gene>
<keyword evidence="4" id="KW-0813">Transport</keyword>
<evidence type="ECO:0000256" key="6">
    <source>
        <dbReference type="ARBA" id="ARBA00022500"/>
    </source>
</evidence>
<dbReference type="RefSeq" id="WP_088075694.1">
    <property type="nucleotide sequence ID" value="NZ_JAHQCR010000016.1"/>
</dbReference>
<keyword evidence="12" id="KW-0966">Cell projection</keyword>
<dbReference type="EMBL" id="JAHQCR010000016">
    <property type="protein sequence ID" value="MBU9720320.1"/>
    <property type="molecule type" value="Genomic_DNA"/>
</dbReference>
<comment type="caution">
    <text evidence="12">The sequence shown here is derived from an EMBL/GenBank/DDBJ whole genome shotgun (WGS) entry which is preliminary data.</text>
</comment>
<evidence type="ECO:0000256" key="10">
    <source>
        <dbReference type="ARBA" id="ARBA00023225"/>
    </source>
</evidence>
<keyword evidence="8" id="KW-0653">Protein transport</keyword>
<keyword evidence="10" id="KW-1006">Bacterial flagellum protein export</keyword>
<keyword evidence="12" id="KW-0969">Cilium</keyword>
<evidence type="ECO:0000313" key="12">
    <source>
        <dbReference type="EMBL" id="MBU9720320.1"/>
    </source>
</evidence>
<keyword evidence="5" id="KW-1003">Cell membrane</keyword>
<feature type="coiled-coil region" evidence="11">
    <location>
        <begin position="11"/>
        <end position="38"/>
    </location>
</feature>
<comment type="subcellular location">
    <subcellularLocation>
        <location evidence="1">Cell membrane</location>
        <topology evidence="1">Peripheral membrane protein</topology>
        <orientation evidence="1">Cytoplasmic side</orientation>
    </subcellularLocation>
</comment>
<keyword evidence="11" id="KW-0175">Coiled coil</keyword>